<evidence type="ECO:0000313" key="2">
    <source>
        <dbReference type="EMBL" id="QGZ96036.1"/>
    </source>
</evidence>
<dbReference type="KEGG" id="tsv:DSM104635_02892"/>
<accession>A0A6I6MRH8</accession>
<dbReference type="RefSeq" id="WP_158766852.1">
    <property type="nucleotide sequence ID" value="NZ_CP047045.1"/>
</dbReference>
<feature type="transmembrane region" description="Helical" evidence="1">
    <location>
        <begin position="19"/>
        <end position="40"/>
    </location>
</feature>
<evidence type="ECO:0000313" key="3">
    <source>
        <dbReference type="Proteomes" id="UP000431269"/>
    </source>
</evidence>
<keyword evidence="1" id="KW-1133">Transmembrane helix</keyword>
<reference evidence="3" key="1">
    <citation type="submission" date="2019-12" db="EMBL/GenBank/DDBJ databases">
        <title>Complete genome of Terracaulis silvestris 0127_4.</title>
        <authorList>
            <person name="Vieira S."/>
            <person name="Riedel T."/>
            <person name="Sproer C."/>
            <person name="Pascual J."/>
            <person name="Boedeker C."/>
            <person name="Overmann J."/>
        </authorList>
    </citation>
    <scope>NUCLEOTIDE SEQUENCE [LARGE SCALE GENOMIC DNA]</scope>
    <source>
        <strain evidence="3">0127_4</strain>
    </source>
</reference>
<keyword evidence="1" id="KW-0812">Transmembrane</keyword>
<keyword evidence="3" id="KW-1185">Reference proteome</keyword>
<keyword evidence="1" id="KW-0472">Membrane</keyword>
<dbReference type="EMBL" id="CP047045">
    <property type="protein sequence ID" value="QGZ96036.1"/>
    <property type="molecule type" value="Genomic_DNA"/>
</dbReference>
<proteinExistence type="predicted"/>
<feature type="transmembrane region" description="Helical" evidence="1">
    <location>
        <begin position="79"/>
        <end position="102"/>
    </location>
</feature>
<dbReference type="AlphaFoldDB" id="A0A6I6MRH8"/>
<protein>
    <submittedName>
        <fullName evidence="2">Uncharacterized protein</fullName>
    </submittedName>
</protein>
<name>A0A6I6MRH8_9CAUL</name>
<gene>
    <name evidence="2" type="ORF">DSM104635_02892</name>
</gene>
<feature type="transmembrane region" description="Helical" evidence="1">
    <location>
        <begin position="46"/>
        <end position="67"/>
    </location>
</feature>
<dbReference type="Proteomes" id="UP000431269">
    <property type="component" value="Chromosome"/>
</dbReference>
<evidence type="ECO:0000256" key="1">
    <source>
        <dbReference type="SAM" id="Phobius"/>
    </source>
</evidence>
<sequence length="169" mass="18257">MAAPAIPQRIPPLTWRKPVFIWTPIALAMAIGWPAALFYADGGPQRLTLIAGATVFAIALISLGAMWAAGRPPRSRRIVVLHVVMAGAITLLLAPIVVGELMTFLAESTERAGTLTFSMSLAMIPLAIVLGLPITLVSGIVFAWVALSHRRKHELLDDGVFREDVQPFR</sequence>
<organism evidence="2 3">
    <name type="scientific">Terricaulis silvestris</name>
    <dbReference type="NCBI Taxonomy" id="2686094"/>
    <lineage>
        <taxon>Bacteria</taxon>
        <taxon>Pseudomonadati</taxon>
        <taxon>Pseudomonadota</taxon>
        <taxon>Alphaproteobacteria</taxon>
        <taxon>Caulobacterales</taxon>
        <taxon>Caulobacteraceae</taxon>
        <taxon>Terricaulis</taxon>
    </lineage>
</organism>
<feature type="transmembrane region" description="Helical" evidence="1">
    <location>
        <begin position="122"/>
        <end position="147"/>
    </location>
</feature>